<keyword evidence="1" id="KW-0433">Leucine-rich repeat</keyword>
<gene>
    <name evidence="5" type="ORF">ZOSMA_2G00030</name>
</gene>
<sequence>MKIQINCSSPIASFFFLVLIFSSPLFFYDGLAAPDNKTDPIEVDALNAIFRNWNIPFTGSRTYVGVNSSTGGIIIRTVDWNISSTSPCTRFVVDNSEDERISITFHRKPDILCLCSQQTSLCNIIKLSLWGFNVTGMIPNALQNLTKLQILYLSKNNFNGSLPPQIGNLKNIQILGLSNNKLGGNLPMSLWNLTNLESL</sequence>
<comment type="caution">
    <text evidence="5">The sequence shown here is derived from an EMBL/GenBank/DDBJ whole genome shotgun (WGS) entry which is preliminary data.</text>
</comment>
<dbReference type="Pfam" id="PF00560">
    <property type="entry name" value="LRR_1"/>
    <property type="match status" value="2"/>
</dbReference>
<dbReference type="SUPFAM" id="SSF52058">
    <property type="entry name" value="L domain-like"/>
    <property type="match status" value="1"/>
</dbReference>
<dbReference type="InterPro" id="IPR001611">
    <property type="entry name" value="Leu-rich_rpt"/>
</dbReference>
<dbReference type="OMA" id="CLVEISH"/>
<evidence type="ECO:0000313" key="5">
    <source>
        <dbReference type="EMBL" id="KMZ65996.1"/>
    </source>
</evidence>
<name>A0A0K9PAI5_ZOSMR</name>
<dbReference type="OrthoDB" id="676979at2759"/>
<evidence type="ECO:0000256" key="1">
    <source>
        <dbReference type="ARBA" id="ARBA00022614"/>
    </source>
</evidence>
<accession>A0A0K9PAI5</accession>
<evidence type="ECO:0000313" key="6">
    <source>
        <dbReference type="Proteomes" id="UP000036987"/>
    </source>
</evidence>
<evidence type="ECO:0000256" key="4">
    <source>
        <dbReference type="ARBA" id="ARBA00023180"/>
    </source>
</evidence>
<dbReference type="AlphaFoldDB" id="A0A0K9PAI5"/>
<keyword evidence="6" id="KW-1185">Reference proteome</keyword>
<dbReference type="InterPro" id="IPR032675">
    <property type="entry name" value="LRR_dom_sf"/>
</dbReference>
<organism evidence="5 6">
    <name type="scientific">Zostera marina</name>
    <name type="common">Eelgrass</name>
    <dbReference type="NCBI Taxonomy" id="29655"/>
    <lineage>
        <taxon>Eukaryota</taxon>
        <taxon>Viridiplantae</taxon>
        <taxon>Streptophyta</taxon>
        <taxon>Embryophyta</taxon>
        <taxon>Tracheophyta</taxon>
        <taxon>Spermatophyta</taxon>
        <taxon>Magnoliopsida</taxon>
        <taxon>Liliopsida</taxon>
        <taxon>Zosteraceae</taxon>
        <taxon>Zostera</taxon>
    </lineage>
</organism>
<protein>
    <recommendedName>
        <fullName evidence="7">Non-specific serine/threonine protein kinase</fullName>
    </recommendedName>
</protein>
<evidence type="ECO:0000256" key="2">
    <source>
        <dbReference type="ARBA" id="ARBA00022729"/>
    </source>
</evidence>
<evidence type="ECO:0008006" key="7">
    <source>
        <dbReference type="Google" id="ProtNLM"/>
    </source>
</evidence>
<dbReference type="Gene3D" id="3.80.10.10">
    <property type="entry name" value="Ribonuclease Inhibitor"/>
    <property type="match status" value="1"/>
</dbReference>
<keyword evidence="4" id="KW-0325">Glycoprotein</keyword>
<keyword evidence="2" id="KW-0732">Signal</keyword>
<reference evidence="6" key="1">
    <citation type="journal article" date="2016" name="Nature">
        <title>The genome of the seagrass Zostera marina reveals angiosperm adaptation to the sea.</title>
        <authorList>
            <person name="Olsen J.L."/>
            <person name="Rouze P."/>
            <person name="Verhelst B."/>
            <person name="Lin Y.-C."/>
            <person name="Bayer T."/>
            <person name="Collen J."/>
            <person name="Dattolo E."/>
            <person name="De Paoli E."/>
            <person name="Dittami S."/>
            <person name="Maumus F."/>
            <person name="Michel G."/>
            <person name="Kersting A."/>
            <person name="Lauritano C."/>
            <person name="Lohaus R."/>
            <person name="Toepel M."/>
            <person name="Tonon T."/>
            <person name="Vanneste K."/>
            <person name="Amirebrahimi M."/>
            <person name="Brakel J."/>
            <person name="Bostroem C."/>
            <person name="Chovatia M."/>
            <person name="Grimwood J."/>
            <person name="Jenkins J.W."/>
            <person name="Jueterbock A."/>
            <person name="Mraz A."/>
            <person name="Stam W.T."/>
            <person name="Tice H."/>
            <person name="Bornberg-Bauer E."/>
            <person name="Green P.J."/>
            <person name="Pearson G.A."/>
            <person name="Procaccini G."/>
            <person name="Duarte C.M."/>
            <person name="Schmutz J."/>
            <person name="Reusch T.B.H."/>
            <person name="Van de Peer Y."/>
        </authorList>
    </citation>
    <scope>NUCLEOTIDE SEQUENCE [LARGE SCALE GENOMIC DNA]</scope>
    <source>
        <strain evidence="6">cv. Finnish</strain>
    </source>
</reference>
<dbReference type="EMBL" id="LFYR01000981">
    <property type="protein sequence ID" value="KMZ65996.1"/>
    <property type="molecule type" value="Genomic_DNA"/>
</dbReference>
<evidence type="ECO:0000256" key="3">
    <source>
        <dbReference type="ARBA" id="ARBA00022737"/>
    </source>
</evidence>
<dbReference type="Proteomes" id="UP000036987">
    <property type="component" value="Unassembled WGS sequence"/>
</dbReference>
<dbReference type="FunFam" id="3.80.10.10:FF:000041">
    <property type="entry name" value="LRR receptor-like serine/threonine-protein kinase ERECTA"/>
    <property type="match status" value="1"/>
</dbReference>
<keyword evidence="3" id="KW-0677">Repeat</keyword>
<dbReference type="PANTHER" id="PTHR47988">
    <property type="entry name" value="SOMATIC EMBRYOGENESIS RECEPTOR KINASE 1"/>
    <property type="match status" value="1"/>
</dbReference>
<proteinExistence type="predicted"/>
<dbReference type="STRING" id="29655.A0A0K9PAI5"/>